<protein>
    <recommendedName>
        <fullName evidence="2">EF-hand domain-containing protein</fullName>
    </recommendedName>
</protein>
<dbReference type="Pfam" id="PF11866">
    <property type="entry name" value="DUF3386"/>
    <property type="match status" value="1"/>
</dbReference>
<name>A0A6J4VFX6_9CYAN</name>
<evidence type="ECO:0008006" key="2">
    <source>
        <dbReference type="Google" id="ProtNLM"/>
    </source>
</evidence>
<dbReference type="PROSITE" id="PS51257">
    <property type="entry name" value="PROKAR_LIPOPROTEIN"/>
    <property type="match status" value="1"/>
</dbReference>
<reference evidence="1" key="1">
    <citation type="submission" date="2020-02" db="EMBL/GenBank/DDBJ databases">
        <authorList>
            <person name="Meier V. D."/>
        </authorList>
    </citation>
    <scope>NUCLEOTIDE SEQUENCE</scope>
    <source>
        <strain evidence="1">AVDCRST_MAG81</strain>
    </source>
</reference>
<organism evidence="1">
    <name type="scientific">uncultured Synechococcales cyanobacterium</name>
    <dbReference type="NCBI Taxonomy" id="1936017"/>
    <lineage>
        <taxon>Bacteria</taxon>
        <taxon>Bacillati</taxon>
        <taxon>Cyanobacteriota</taxon>
        <taxon>Cyanophyceae</taxon>
        <taxon>Synechococcales</taxon>
        <taxon>environmental samples</taxon>
    </lineage>
</organism>
<dbReference type="AlphaFoldDB" id="A0A6J4VFX6"/>
<accession>A0A6J4VFX6</accession>
<evidence type="ECO:0000313" key="1">
    <source>
        <dbReference type="EMBL" id="CAA9575282.1"/>
    </source>
</evidence>
<sequence length="267" mass="30397">MGMFPRVQRLLVWGLGCLFAIASCLFSPSLVSAQPLPAPQFQVSSTTGLTLTSARDIFRTAYDRRYTWDEQFPGYAADVSLRYGKTLYHGLIRVNPDLTVSVLQLKDEAVRQLVTEQLQMVAIHHRRVPFEALHGQHTFEVVDTDQTGTVEIQELGDQLDSYYKIRDQKITQVNRRMGDIAVTVNTLGFFTPPEGYLVAHYESIFYNPQTGDELEKQDVRDIYDKVGQYYLLTRRYIRRSEPSQPTPGLGADTLISFDAIQLLRPKA</sequence>
<dbReference type="PROSITE" id="PS00018">
    <property type="entry name" value="EF_HAND_1"/>
    <property type="match status" value="1"/>
</dbReference>
<dbReference type="InterPro" id="IPR018247">
    <property type="entry name" value="EF_Hand_1_Ca_BS"/>
</dbReference>
<proteinExistence type="predicted"/>
<dbReference type="EMBL" id="CADCWO010000116">
    <property type="protein sequence ID" value="CAA9575282.1"/>
    <property type="molecule type" value="Genomic_DNA"/>
</dbReference>
<dbReference type="InterPro" id="IPR021809">
    <property type="entry name" value="DUF3386"/>
</dbReference>
<gene>
    <name evidence="1" type="ORF">AVDCRST_MAG81-2163</name>
</gene>